<proteinExistence type="predicted"/>
<sequence>MDTHYFKAICLNVTTYKNISPLGEQLGGVLQQILETYVPFTTHNLLIEIEKTNGQYRQLPFSDSAMGLINTLLSKKELLTLAISDAPNEDEDTFPQDFRFAITLNRAAAFPPETHKNMLFPNEVSFSLSERLFSNQIPSAVQADFIRLYQSLIQLTSGIAGFITYETISASYEMTTPFEARYGIRQITPQPGFHSYVRGCFWVNFLNRSQIDALGGIDNVRKQSPGAVIQMGDTGATIQATNDINSCTDNDLNNLSAFLSPLFPPEARDPQFPLLIREESSRGTGLGESSELVSGGFPAKVGRRFNASPKKSRR</sequence>
<dbReference type="EMBL" id="JBHMDO010000038">
    <property type="protein sequence ID" value="MFB9328948.1"/>
    <property type="molecule type" value="Genomic_DNA"/>
</dbReference>
<protein>
    <submittedName>
        <fullName evidence="2">Uncharacterized protein</fullName>
    </submittedName>
</protein>
<dbReference type="Proteomes" id="UP001589747">
    <property type="component" value="Unassembled WGS sequence"/>
</dbReference>
<keyword evidence="3" id="KW-1185">Reference proteome</keyword>
<feature type="region of interest" description="Disordered" evidence="1">
    <location>
        <begin position="277"/>
        <end position="314"/>
    </location>
</feature>
<dbReference type="RefSeq" id="WP_377498748.1">
    <property type="nucleotide sequence ID" value="NZ_JBHMDO010000038.1"/>
</dbReference>
<evidence type="ECO:0000256" key="1">
    <source>
        <dbReference type="SAM" id="MobiDB-lite"/>
    </source>
</evidence>
<evidence type="ECO:0000313" key="2">
    <source>
        <dbReference type="EMBL" id="MFB9328948.1"/>
    </source>
</evidence>
<name>A0ABV5KWY4_9BACL</name>
<comment type="caution">
    <text evidence="2">The sequence shown here is derived from an EMBL/GenBank/DDBJ whole genome shotgun (WGS) entry which is preliminary data.</text>
</comment>
<evidence type="ECO:0000313" key="3">
    <source>
        <dbReference type="Proteomes" id="UP001589747"/>
    </source>
</evidence>
<organism evidence="2 3">
    <name type="scientific">Paenibacillus aurantiacus</name>
    <dbReference type="NCBI Taxonomy" id="1936118"/>
    <lineage>
        <taxon>Bacteria</taxon>
        <taxon>Bacillati</taxon>
        <taxon>Bacillota</taxon>
        <taxon>Bacilli</taxon>
        <taxon>Bacillales</taxon>
        <taxon>Paenibacillaceae</taxon>
        <taxon>Paenibacillus</taxon>
    </lineage>
</organism>
<feature type="compositionally biased region" description="Low complexity" evidence="1">
    <location>
        <begin position="287"/>
        <end position="296"/>
    </location>
</feature>
<gene>
    <name evidence="2" type="ORF">ACFFSY_23690</name>
</gene>
<accession>A0ABV5KWY4</accession>
<reference evidence="2 3" key="1">
    <citation type="submission" date="2024-09" db="EMBL/GenBank/DDBJ databases">
        <authorList>
            <person name="Sun Q."/>
            <person name="Mori K."/>
        </authorList>
    </citation>
    <scope>NUCLEOTIDE SEQUENCE [LARGE SCALE GENOMIC DNA]</scope>
    <source>
        <strain evidence="2 3">TISTR 2452</strain>
    </source>
</reference>